<evidence type="ECO:0000313" key="3">
    <source>
        <dbReference type="EMBL" id="EMF10417.1"/>
    </source>
</evidence>
<dbReference type="Proteomes" id="UP000016931">
    <property type="component" value="Unassembled WGS sequence"/>
</dbReference>
<dbReference type="EMBL" id="KB456267">
    <property type="protein sequence ID" value="EMF10417.1"/>
    <property type="molecule type" value="Genomic_DNA"/>
</dbReference>
<dbReference type="RefSeq" id="XP_016758538.1">
    <property type="nucleotide sequence ID" value="XM_016906241.1"/>
</dbReference>
<proteinExistence type="predicted"/>
<feature type="region of interest" description="Disordered" evidence="1">
    <location>
        <begin position="227"/>
        <end position="287"/>
    </location>
</feature>
<feature type="domain" description="SCA7" evidence="2">
    <location>
        <begin position="199"/>
        <end position="265"/>
    </location>
</feature>
<dbReference type="InterPro" id="IPR037804">
    <property type="entry name" value="SGF73"/>
</dbReference>
<dbReference type="GeneID" id="27903378"/>
<organism evidence="3 4">
    <name type="scientific">Sphaerulina musiva (strain SO2202)</name>
    <name type="common">Poplar stem canker fungus</name>
    <name type="synonym">Septoria musiva</name>
    <dbReference type="NCBI Taxonomy" id="692275"/>
    <lineage>
        <taxon>Eukaryota</taxon>
        <taxon>Fungi</taxon>
        <taxon>Dikarya</taxon>
        <taxon>Ascomycota</taxon>
        <taxon>Pezizomycotina</taxon>
        <taxon>Dothideomycetes</taxon>
        <taxon>Dothideomycetidae</taxon>
        <taxon>Mycosphaerellales</taxon>
        <taxon>Mycosphaerellaceae</taxon>
        <taxon>Sphaerulina</taxon>
    </lineage>
</organism>
<feature type="region of interest" description="Disordered" evidence="1">
    <location>
        <begin position="117"/>
        <end position="211"/>
    </location>
</feature>
<sequence length="392" mass="42554">MAATNGVVSRKAPAAKPIKNEHVLSLDTIFDDLENETAPKLVPEVKEKLPKIKNGGAWTTEVNTGSKPKDTARPKCISKIPMTIARAFPNRAPMKDRPEQMRCTHCKRPVAKHVMTRHVESCLNKKQEKQRKKKEAKDARDAAARKERAGSSDEEEDGSKKTATKTGGMTASKKRKAADEGDDGAPKKKKKKDDLKAKAPRPKAPVDVEKQCGVELPQGGQCARSLTCKSHSMGAKRAVPGRSAPYDKLLMEYQRKNAAKQQKAQFDANAPNPDDYDLPSGPVDSDEERDAVMSSINTNWGGQPLYQPVHVPLRQKYDYNRMKGMLSSAFAGNRSGMFGSAPTTGGFFSSAPIGPTIDADGMIRARKGSVIPGARSMIAPAVNRKMSTATGS</sequence>
<dbReference type="GO" id="GO:0031048">
    <property type="term" value="P:regulatory ncRNA-mediated heterochromatin formation"/>
    <property type="evidence" value="ECO:0007669"/>
    <property type="project" value="TreeGrafter"/>
</dbReference>
<dbReference type="AlphaFoldDB" id="N1QFB7"/>
<name>N1QFB7_SPHMS</name>
<dbReference type="Gene3D" id="6.10.140.670">
    <property type="match status" value="1"/>
</dbReference>
<dbReference type="OrthoDB" id="21678at2759"/>
<evidence type="ECO:0000259" key="2">
    <source>
        <dbReference type="PROSITE" id="PS51505"/>
    </source>
</evidence>
<dbReference type="HOGENOM" id="CLU_044734_1_1_1"/>
<gene>
    <name evidence="3" type="ORF">SEPMUDRAFT_150533</name>
</gene>
<dbReference type="InterPro" id="IPR013243">
    <property type="entry name" value="SCA7_dom"/>
</dbReference>
<accession>N1QFB7</accession>
<evidence type="ECO:0000256" key="1">
    <source>
        <dbReference type="SAM" id="MobiDB-lite"/>
    </source>
</evidence>
<feature type="compositionally biased region" description="Basic and acidic residues" evidence="1">
    <location>
        <begin position="117"/>
        <end position="127"/>
    </location>
</feature>
<dbReference type="GO" id="GO:0000124">
    <property type="term" value="C:SAGA complex"/>
    <property type="evidence" value="ECO:0007669"/>
    <property type="project" value="InterPro"/>
</dbReference>
<dbReference type="GO" id="GO:1904802">
    <property type="term" value="P:RITS complex assembly"/>
    <property type="evidence" value="ECO:0007669"/>
    <property type="project" value="TreeGrafter"/>
</dbReference>
<dbReference type="PANTHER" id="PTHR47805:SF1">
    <property type="entry name" value="SAGA-ASSOCIATED FACTOR 73"/>
    <property type="match status" value="1"/>
</dbReference>
<dbReference type="PANTHER" id="PTHR47805">
    <property type="entry name" value="SAGA-ASSOCIATED FACTOR 73"/>
    <property type="match status" value="1"/>
</dbReference>
<dbReference type="STRING" id="692275.N1QFB7"/>
<feature type="compositionally biased region" description="Basic and acidic residues" evidence="1">
    <location>
        <begin position="135"/>
        <end position="151"/>
    </location>
</feature>
<dbReference type="eggNOG" id="KOG4140">
    <property type="taxonomic scope" value="Eukaryota"/>
</dbReference>
<dbReference type="OMA" id="THCKRPV"/>
<protein>
    <submittedName>
        <fullName evidence="3">SCA7-domain-containing protein</fullName>
    </submittedName>
</protein>
<dbReference type="Pfam" id="PF08313">
    <property type="entry name" value="SCA7"/>
    <property type="match status" value="1"/>
</dbReference>
<reference evidence="3 4" key="1">
    <citation type="journal article" date="2012" name="PLoS Pathog.">
        <title>Diverse lifestyles and strategies of plant pathogenesis encoded in the genomes of eighteen Dothideomycetes fungi.</title>
        <authorList>
            <person name="Ohm R.A."/>
            <person name="Feau N."/>
            <person name="Henrissat B."/>
            <person name="Schoch C.L."/>
            <person name="Horwitz B.A."/>
            <person name="Barry K.W."/>
            <person name="Condon B.J."/>
            <person name="Copeland A.C."/>
            <person name="Dhillon B."/>
            <person name="Glaser F."/>
            <person name="Hesse C.N."/>
            <person name="Kosti I."/>
            <person name="LaButti K."/>
            <person name="Lindquist E.A."/>
            <person name="Lucas S."/>
            <person name="Salamov A.A."/>
            <person name="Bradshaw R.E."/>
            <person name="Ciuffetti L."/>
            <person name="Hamelin R.C."/>
            <person name="Kema G.H.J."/>
            <person name="Lawrence C."/>
            <person name="Scott J.A."/>
            <person name="Spatafora J.W."/>
            <person name="Turgeon B.G."/>
            <person name="de Wit P.J.G.M."/>
            <person name="Zhong S."/>
            <person name="Goodwin S.B."/>
            <person name="Grigoriev I.V."/>
        </authorList>
    </citation>
    <scope>NUCLEOTIDE SEQUENCE [LARGE SCALE GENOMIC DNA]</scope>
    <source>
        <strain evidence="3 4">SO2202</strain>
    </source>
</reference>
<dbReference type="GO" id="GO:0006357">
    <property type="term" value="P:regulation of transcription by RNA polymerase II"/>
    <property type="evidence" value="ECO:0007669"/>
    <property type="project" value="TreeGrafter"/>
</dbReference>
<dbReference type="PROSITE" id="PS51505">
    <property type="entry name" value="SCA7"/>
    <property type="match status" value="1"/>
</dbReference>
<keyword evidence="4" id="KW-1185">Reference proteome</keyword>
<evidence type="ECO:0000313" key="4">
    <source>
        <dbReference type="Proteomes" id="UP000016931"/>
    </source>
</evidence>